<sequence length="102" mass="10858">MLPSPASTTPPSSLGNPNTSLHLFVDQGTVPIDTDGPTSHTSVSASQSNQAHLIPTTLYLLPCPILLCLALLREFLLRLYLIKTQARSTLPPTLVTLGPSLL</sequence>
<evidence type="ECO:0000313" key="4">
    <source>
        <dbReference type="Proteomes" id="UP000237105"/>
    </source>
</evidence>
<protein>
    <recommendedName>
        <fullName evidence="5">Transmembrane protein</fullName>
    </recommendedName>
</protein>
<evidence type="ECO:0008006" key="5">
    <source>
        <dbReference type="Google" id="ProtNLM"/>
    </source>
</evidence>
<keyword evidence="4" id="KW-1185">Reference proteome</keyword>
<reference evidence="4" key="1">
    <citation type="submission" date="2016-06" db="EMBL/GenBank/DDBJ databases">
        <title>Parallel loss of symbiosis genes in relatives of nitrogen-fixing non-legume Parasponia.</title>
        <authorList>
            <person name="Van Velzen R."/>
            <person name="Holmer R."/>
            <person name="Bu F."/>
            <person name="Rutten L."/>
            <person name="Van Zeijl A."/>
            <person name="Liu W."/>
            <person name="Santuari L."/>
            <person name="Cao Q."/>
            <person name="Sharma T."/>
            <person name="Shen D."/>
            <person name="Roswanjaya Y."/>
            <person name="Wardhani T."/>
            <person name="Kalhor M.S."/>
            <person name="Jansen J."/>
            <person name="Van den Hoogen J."/>
            <person name="Gungor B."/>
            <person name="Hartog M."/>
            <person name="Hontelez J."/>
            <person name="Verver J."/>
            <person name="Yang W.-C."/>
            <person name="Schijlen E."/>
            <person name="Repin R."/>
            <person name="Schilthuizen M."/>
            <person name="Schranz E."/>
            <person name="Heidstra R."/>
            <person name="Miyata K."/>
            <person name="Fedorova E."/>
            <person name="Kohlen W."/>
            <person name="Bisseling T."/>
            <person name="Smit S."/>
            <person name="Geurts R."/>
        </authorList>
    </citation>
    <scope>NUCLEOTIDE SEQUENCE [LARGE SCALE GENOMIC DNA]</scope>
    <source>
        <strain evidence="4">cv. WU1-14</strain>
    </source>
</reference>
<evidence type="ECO:0000256" key="2">
    <source>
        <dbReference type="SAM" id="Phobius"/>
    </source>
</evidence>
<name>A0A2P5CAS7_PARAD</name>
<evidence type="ECO:0000313" key="3">
    <source>
        <dbReference type="EMBL" id="PON58104.1"/>
    </source>
</evidence>
<accession>A0A2P5CAS7</accession>
<feature type="transmembrane region" description="Helical" evidence="2">
    <location>
        <begin position="59"/>
        <end position="81"/>
    </location>
</feature>
<proteinExistence type="predicted"/>
<feature type="region of interest" description="Disordered" evidence="1">
    <location>
        <begin position="1"/>
        <end position="20"/>
    </location>
</feature>
<keyword evidence="2" id="KW-0812">Transmembrane</keyword>
<gene>
    <name evidence="3" type="ORF">PanWU01x14_168740</name>
</gene>
<comment type="caution">
    <text evidence="3">The sequence shown here is derived from an EMBL/GenBank/DDBJ whole genome shotgun (WGS) entry which is preliminary data.</text>
</comment>
<keyword evidence="2" id="KW-1133">Transmembrane helix</keyword>
<organism evidence="3 4">
    <name type="scientific">Parasponia andersonii</name>
    <name type="common">Sponia andersonii</name>
    <dbReference type="NCBI Taxonomy" id="3476"/>
    <lineage>
        <taxon>Eukaryota</taxon>
        <taxon>Viridiplantae</taxon>
        <taxon>Streptophyta</taxon>
        <taxon>Embryophyta</taxon>
        <taxon>Tracheophyta</taxon>
        <taxon>Spermatophyta</taxon>
        <taxon>Magnoliopsida</taxon>
        <taxon>eudicotyledons</taxon>
        <taxon>Gunneridae</taxon>
        <taxon>Pentapetalae</taxon>
        <taxon>rosids</taxon>
        <taxon>fabids</taxon>
        <taxon>Rosales</taxon>
        <taxon>Cannabaceae</taxon>
        <taxon>Parasponia</taxon>
    </lineage>
</organism>
<dbReference type="AlphaFoldDB" id="A0A2P5CAS7"/>
<keyword evidence="2" id="KW-0472">Membrane</keyword>
<dbReference type="Proteomes" id="UP000237105">
    <property type="component" value="Unassembled WGS sequence"/>
</dbReference>
<feature type="compositionally biased region" description="Low complexity" evidence="1">
    <location>
        <begin position="1"/>
        <end position="13"/>
    </location>
</feature>
<evidence type="ECO:0000256" key="1">
    <source>
        <dbReference type="SAM" id="MobiDB-lite"/>
    </source>
</evidence>
<dbReference type="EMBL" id="JXTB01000152">
    <property type="protein sequence ID" value="PON58104.1"/>
    <property type="molecule type" value="Genomic_DNA"/>
</dbReference>